<dbReference type="PANTHER" id="PTHR13774:SF17">
    <property type="entry name" value="PHENAZINE BIOSYNTHESIS-LIKE DOMAIN-CONTAINING PROTEIN"/>
    <property type="match status" value="1"/>
</dbReference>
<dbReference type="PANTHER" id="PTHR13774">
    <property type="entry name" value="PHENAZINE BIOSYNTHESIS PROTEIN"/>
    <property type="match status" value="1"/>
</dbReference>
<protein>
    <submittedName>
        <fullName evidence="3">Phenazine biosynthesis protein PhzF family</fullName>
    </submittedName>
</protein>
<dbReference type="RefSeq" id="WP_019600037.1">
    <property type="nucleotide sequence ID" value="NZ_FNQC01000018.1"/>
</dbReference>
<dbReference type="Proteomes" id="UP000199663">
    <property type="component" value="Unassembled WGS sequence"/>
</dbReference>
<evidence type="ECO:0000256" key="2">
    <source>
        <dbReference type="ARBA" id="ARBA00023235"/>
    </source>
</evidence>
<sequence>MNLKIYQVDAFASKVFGGNPAAVVPLSSWLEDKCLQQIAMENNLSETAFYVREGKHFTLRWFTPTVEVDLCGHATLAAAHVLFQHEGFQGDEIEFMSPRSGPLHVRKKNDVLQLDFPADDFSEVVLVESLHMGFQPKPIAAFKGKTDYLLLFENESQIQNLKFDIPSIAKVKARGIIVTAPGNEVDFVSRFFGPQVGVDEDPVTGSAHTTLTPFWSEKLGKNALTAIQMSPRKGELTCELAGKRVLISGKAVTYLIGEIFI</sequence>
<dbReference type="InterPro" id="IPR003719">
    <property type="entry name" value="Phenazine_PhzF-like"/>
</dbReference>
<evidence type="ECO:0000313" key="4">
    <source>
        <dbReference type="Proteomes" id="UP000199663"/>
    </source>
</evidence>
<dbReference type="Gene3D" id="3.10.310.10">
    <property type="entry name" value="Diaminopimelate Epimerase, Chain A, domain 1"/>
    <property type="match status" value="2"/>
</dbReference>
<comment type="caution">
    <text evidence="3">The sequence shown here is derived from an EMBL/GenBank/DDBJ whole genome shotgun (WGS) entry which is preliminary data.</text>
</comment>
<dbReference type="Pfam" id="PF02567">
    <property type="entry name" value="PhzC-PhzF"/>
    <property type="match status" value="1"/>
</dbReference>
<gene>
    <name evidence="3" type="ORF">SAMN05444412_11829</name>
</gene>
<proteinExistence type="inferred from homology"/>
<keyword evidence="2" id="KW-0413">Isomerase</keyword>
<reference evidence="3 4" key="1">
    <citation type="submission" date="2016-10" db="EMBL/GenBank/DDBJ databases">
        <authorList>
            <person name="Varghese N."/>
            <person name="Submissions S."/>
        </authorList>
    </citation>
    <scope>NUCLEOTIDE SEQUENCE [LARGE SCALE GENOMIC DNA]</scope>
    <source>
        <strain evidence="3 4">DSM 17997</strain>
    </source>
</reference>
<name>A0A1H3TLJ7_9BACT</name>
<evidence type="ECO:0000313" key="3">
    <source>
        <dbReference type="EMBL" id="SDZ50219.1"/>
    </source>
</evidence>
<dbReference type="NCBIfam" id="TIGR00654">
    <property type="entry name" value="PhzF_family"/>
    <property type="match status" value="1"/>
</dbReference>
<dbReference type="PIRSF" id="PIRSF016184">
    <property type="entry name" value="PhzC_PhzF"/>
    <property type="match status" value="1"/>
</dbReference>
<accession>A0A1H3TLJ7</accession>
<organism evidence="3 4">
    <name type="scientific">Rhodonellum ikkaensis</name>
    <dbReference type="NCBI Taxonomy" id="336829"/>
    <lineage>
        <taxon>Bacteria</taxon>
        <taxon>Pseudomonadati</taxon>
        <taxon>Bacteroidota</taxon>
        <taxon>Cytophagia</taxon>
        <taxon>Cytophagales</taxon>
        <taxon>Cytophagaceae</taxon>
        <taxon>Rhodonellum</taxon>
    </lineage>
</organism>
<keyword evidence="4" id="KW-1185">Reference proteome</keyword>
<dbReference type="SUPFAM" id="SSF54506">
    <property type="entry name" value="Diaminopimelate epimerase-like"/>
    <property type="match status" value="1"/>
</dbReference>
<evidence type="ECO:0000256" key="1">
    <source>
        <dbReference type="ARBA" id="ARBA00008270"/>
    </source>
</evidence>
<dbReference type="EMBL" id="FNQC01000018">
    <property type="protein sequence ID" value="SDZ50219.1"/>
    <property type="molecule type" value="Genomic_DNA"/>
</dbReference>
<comment type="similarity">
    <text evidence="1">Belongs to the PhzF family.</text>
</comment>